<sequence length="118" mass="13060">MYIEVGVMLIDNNLGSVRIIYEMMLSMISKSERDFLMIGPSLLRNTIVGLDGTPIVLTPIEDETNLVHQSLSPRLSHRISTEGGPNLPTFLNLNILSLWKTLGYRNAVDVSQASCLGE</sequence>
<reference evidence="1" key="1">
    <citation type="submission" date="2015-11" db="EMBL/GenBank/DDBJ databases">
        <title>De novo transcriptome assembly of four potential Pierce s Disease insect vectors from Arizona vineyards.</title>
        <authorList>
            <person name="Tassone E.E."/>
        </authorList>
    </citation>
    <scope>NUCLEOTIDE SEQUENCE</scope>
</reference>
<protein>
    <submittedName>
        <fullName evidence="1">Uncharacterized protein</fullName>
    </submittedName>
</protein>
<dbReference type="EMBL" id="GECU01007678">
    <property type="protein sequence ID" value="JAT00029.1"/>
    <property type="molecule type" value="Transcribed_RNA"/>
</dbReference>
<dbReference type="AlphaFoldDB" id="A0A1B6JLC1"/>
<name>A0A1B6JLC1_9HEMI</name>
<evidence type="ECO:0000313" key="2">
    <source>
        <dbReference type="EMBL" id="JAT07302.1"/>
    </source>
</evidence>
<gene>
    <name evidence="1" type="ORF">g.2202</name>
    <name evidence="2" type="ORF">g.2203</name>
</gene>
<dbReference type="EMBL" id="GECU01000405">
    <property type="protein sequence ID" value="JAT07302.1"/>
    <property type="molecule type" value="Transcribed_RNA"/>
</dbReference>
<organism evidence="1">
    <name type="scientific">Homalodisca liturata</name>
    <dbReference type="NCBI Taxonomy" id="320908"/>
    <lineage>
        <taxon>Eukaryota</taxon>
        <taxon>Metazoa</taxon>
        <taxon>Ecdysozoa</taxon>
        <taxon>Arthropoda</taxon>
        <taxon>Hexapoda</taxon>
        <taxon>Insecta</taxon>
        <taxon>Pterygota</taxon>
        <taxon>Neoptera</taxon>
        <taxon>Paraneoptera</taxon>
        <taxon>Hemiptera</taxon>
        <taxon>Auchenorrhyncha</taxon>
        <taxon>Membracoidea</taxon>
        <taxon>Cicadellidae</taxon>
        <taxon>Cicadellinae</taxon>
        <taxon>Proconiini</taxon>
        <taxon>Homalodisca</taxon>
    </lineage>
</organism>
<accession>A0A1B6JLC1</accession>
<evidence type="ECO:0000313" key="1">
    <source>
        <dbReference type="EMBL" id="JAT00029.1"/>
    </source>
</evidence>
<proteinExistence type="predicted"/>